<organism evidence="3 4">
    <name type="scientific">Levilactobacillus lanxiensis</name>
    <dbReference type="NCBI Taxonomy" id="2799568"/>
    <lineage>
        <taxon>Bacteria</taxon>
        <taxon>Bacillati</taxon>
        <taxon>Bacillota</taxon>
        <taxon>Bacilli</taxon>
        <taxon>Lactobacillales</taxon>
        <taxon>Lactobacillaceae</taxon>
        <taxon>Levilactobacillus</taxon>
    </lineage>
</organism>
<keyword evidence="4" id="KW-1185">Reference proteome</keyword>
<dbReference type="InterPro" id="IPR044081">
    <property type="entry name" value="DUF5776"/>
</dbReference>
<dbReference type="EMBL" id="JBHTOD010000003">
    <property type="protein sequence ID" value="MFD1454953.1"/>
    <property type="molecule type" value="Genomic_DNA"/>
</dbReference>
<sequence>MKQAVDGGPTKDHGTFIMKGAHGLTVSLDHSDLKVKANSIGNHTLSQDTITFDKGEDGEQNITIWLIPKDMKNSKTFIYVDDKTDKVIKEDVVEGDYGQQMEHVYPDIDGYILNSEKKSCNFTFEADPGQSEQEETVLYTRKDESTGNVPGGGVTEPDNTDKEDNNDVDTNTGNNNGNTNNVTKSVTPFKVYGKQKLYRYSHANFTNKRRVQAHAKKVKAHAPVFTVVGKTTASNGAARYKLSDGTHITASDKYVGKLYWNGSYKKLHVTNPKGINTYKTNALSGKVKHVKQGTTVAVKQISKKNGMTRYQLANGKYISGSKKLVSPTKPKQVKKVKAKTTVRLYKDVDLKKVVKTYKKGSVINVKGWDHSHGNVHHVSGYKRYKVAGGYITANSKYVKIAQ</sequence>
<feature type="domain" description="DUF5776" evidence="2">
    <location>
        <begin position="259"/>
        <end position="325"/>
    </location>
</feature>
<evidence type="ECO:0000259" key="2">
    <source>
        <dbReference type="Pfam" id="PF19087"/>
    </source>
</evidence>
<evidence type="ECO:0000313" key="4">
    <source>
        <dbReference type="Proteomes" id="UP001597189"/>
    </source>
</evidence>
<dbReference type="RefSeq" id="WP_203644177.1">
    <property type="nucleotide sequence ID" value="NZ_BOLN01000003.1"/>
</dbReference>
<comment type="caution">
    <text evidence="3">The sequence shown here is derived from an EMBL/GenBank/DDBJ whole genome shotgun (WGS) entry which is preliminary data.</text>
</comment>
<gene>
    <name evidence="3" type="ORF">ACFQ44_04530</name>
</gene>
<feature type="domain" description="DUF5776" evidence="2">
    <location>
        <begin position="332"/>
        <end position="398"/>
    </location>
</feature>
<proteinExistence type="predicted"/>
<evidence type="ECO:0000313" key="3">
    <source>
        <dbReference type="EMBL" id="MFD1454953.1"/>
    </source>
</evidence>
<feature type="domain" description="DUF5776" evidence="2">
    <location>
        <begin position="187"/>
        <end position="255"/>
    </location>
</feature>
<name>A0ABW4D2X1_9LACO</name>
<dbReference type="Proteomes" id="UP001597189">
    <property type="component" value="Unassembled WGS sequence"/>
</dbReference>
<accession>A0ABW4D2X1</accession>
<dbReference type="Pfam" id="PF19087">
    <property type="entry name" value="DUF5776"/>
    <property type="match status" value="3"/>
</dbReference>
<feature type="region of interest" description="Disordered" evidence="1">
    <location>
        <begin position="139"/>
        <end position="184"/>
    </location>
</feature>
<evidence type="ECO:0000256" key="1">
    <source>
        <dbReference type="SAM" id="MobiDB-lite"/>
    </source>
</evidence>
<reference evidence="4" key="1">
    <citation type="journal article" date="2019" name="Int. J. Syst. Evol. Microbiol.">
        <title>The Global Catalogue of Microorganisms (GCM) 10K type strain sequencing project: providing services to taxonomists for standard genome sequencing and annotation.</title>
        <authorList>
            <consortium name="The Broad Institute Genomics Platform"/>
            <consortium name="The Broad Institute Genome Sequencing Center for Infectious Disease"/>
            <person name="Wu L."/>
            <person name="Ma J."/>
        </authorList>
    </citation>
    <scope>NUCLEOTIDE SEQUENCE [LARGE SCALE GENOMIC DNA]</scope>
    <source>
        <strain evidence="4">CCM 8979</strain>
    </source>
</reference>
<feature type="compositionally biased region" description="Low complexity" evidence="1">
    <location>
        <begin position="168"/>
        <end position="183"/>
    </location>
</feature>
<protein>
    <submittedName>
        <fullName evidence="3">DUF5776 domain-containing protein</fullName>
    </submittedName>
</protein>